<dbReference type="SUPFAM" id="SSF82895">
    <property type="entry name" value="TSP-1 type 1 repeat"/>
    <property type="match status" value="1"/>
</dbReference>
<proteinExistence type="predicted"/>
<dbReference type="SUPFAM" id="SSF48726">
    <property type="entry name" value="Immunoglobulin"/>
    <property type="match status" value="1"/>
</dbReference>
<dbReference type="PROSITE" id="PS00021">
    <property type="entry name" value="KRINGLE_1"/>
    <property type="match status" value="1"/>
</dbReference>
<accession>A0ABM1J1G3</accession>
<dbReference type="InterPro" id="IPR036383">
    <property type="entry name" value="TSP1_rpt_sf"/>
</dbReference>
<dbReference type="RefSeq" id="XP_015186300.1">
    <property type="nucleotide sequence ID" value="XM_015330814.1"/>
</dbReference>
<dbReference type="PANTHER" id="PTHR24261">
    <property type="entry name" value="PLASMINOGEN-RELATED"/>
    <property type="match status" value="1"/>
</dbReference>
<dbReference type="Proteomes" id="UP000694924">
    <property type="component" value="Unplaced"/>
</dbReference>
<reference evidence="7" key="1">
    <citation type="submission" date="2025-08" db="UniProtKB">
        <authorList>
            <consortium name="RefSeq"/>
        </authorList>
    </citation>
    <scope>IDENTIFICATION</scope>
    <source>
        <tissue evidence="7">Whole body</tissue>
    </source>
</reference>
<dbReference type="Gene3D" id="2.60.40.10">
    <property type="entry name" value="Immunoglobulins"/>
    <property type="match status" value="1"/>
</dbReference>
<evidence type="ECO:0000313" key="6">
    <source>
        <dbReference type="Proteomes" id="UP000694924"/>
    </source>
</evidence>
<dbReference type="InterPro" id="IPR000884">
    <property type="entry name" value="TSP1_rpt"/>
</dbReference>
<feature type="domain" description="Kringle" evidence="5">
    <location>
        <begin position="88"/>
        <end position="221"/>
    </location>
</feature>
<keyword evidence="1 3" id="KW-0420">Kringle</keyword>
<dbReference type="SMART" id="SM00130">
    <property type="entry name" value="KR"/>
    <property type="match status" value="2"/>
</dbReference>
<dbReference type="SMART" id="SM00209">
    <property type="entry name" value="TSP1"/>
    <property type="match status" value="1"/>
</dbReference>
<keyword evidence="4" id="KW-1133">Transmembrane helix</keyword>
<dbReference type="InterPro" id="IPR018056">
    <property type="entry name" value="Kringle_CS"/>
</dbReference>
<evidence type="ECO:0000256" key="2">
    <source>
        <dbReference type="ARBA" id="ARBA00023157"/>
    </source>
</evidence>
<dbReference type="Gene3D" id="2.20.100.10">
    <property type="entry name" value="Thrombospondin type-1 (TSP1) repeat"/>
    <property type="match status" value="1"/>
</dbReference>
<dbReference type="Pfam" id="PF00090">
    <property type="entry name" value="TSP_1"/>
    <property type="match status" value="1"/>
</dbReference>
<feature type="transmembrane region" description="Helical" evidence="4">
    <location>
        <begin position="814"/>
        <end position="838"/>
    </location>
</feature>
<dbReference type="InterPro" id="IPR000001">
    <property type="entry name" value="Kringle"/>
</dbReference>
<protein>
    <submittedName>
        <fullName evidence="7">Uncharacterized protein LOC107071648</fullName>
    </submittedName>
</protein>
<dbReference type="GeneID" id="107071648"/>
<dbReference type="InterPro" id="IPR038178">
    <property type="entry name" value="Kringle_sf"/>
</dbReference>
<keyword evidence="6" id="KW-1185">Reference proteome</keyword>
<dbReference type="SUPFAM" id="SSF57440">
    <property type="entry name" value="Kringle-like"/>
    <property type="match status" value="2"/>
</dbReference>
<dbReference type="InterPro" id="IPR050759">
    <property type="entry name" value="Serine_protease_kringle"/>
</dbReference>
<dbReference type="InterPro" id="IPR013806">
    <property type="entry name" value="Kringle-like"/>
</dbReference>
<evidence type="ECO:0000259" key="5">
    <source>
        <dbReference type="PROSITE" id="PS50070"/>
    </source>
</evidence>
<evidence type="ECO:0000256" key="4">
    <source>
        <dbReference type="SAM" id="Phobius"/>
    </source>
</evidence>
<dbReference type="PROSITE" id="PS50092">
    <property type="entry name" value="TSP1"/>
    <property type="match status" value="1"/>
</dbReference>
<organism evidence="6 7">
    <name type="scientific">Polistes dominula</name>
    <name type="common">European paper wasp</name>
    <name type="synonym">Vespa dominula</name>
    <dbReference type="NCBI Taxonomy" id="743375"/>
    <lineage>
        <taxon>Eukaryota</taxon>
        <taxon>Metazoa</taxon>
        <taxon>Ecdysozoa</taxon>
        <taxon>Arthropoda</taxon>
        <taxon>Hexapoda</taxon>
        <taxon>Insecta</taxon>
        <taxon>Pterygota</taxon>
        <taxon>Neoptera</taxon>
        <taxon>Endopterygota</taxon>
        <taxon>Hymenoptera</taxon>
        <taxon>Apocrita</taxon>
        <taxon>Aculeata</taxon>
        <taxon>Vespoidea</taxon>
        <taxon>Vespidae</taxon>
        <taxon>Polistinae</taxon>
        <taxon>Polistini</taxon>
        <taxon>Polistes</taxon>
    </lineage>
</organism>
<keyword evidence="4" id="KW-0472">Membrane</keyword>
<evidence type="ECO:0000256" key="3">
    <source>
        <dbReference type="PROSITE-ProRule" id="PRU00121"/>
    </source>
</evidence>
<feature type="domain" description="Kringle" evidence="5">
    <location>
        <begin position="1"/>
        <end position="81"/>
    </location>
</feature>
<evidence type="ECO:0000256" key="1">
    <source>
        <dbReference type="ARBA" id="ARBA00022572"/>
    </source>
</evidence>
<sequence length="870" mass="100269">MDYAYKGDQWFSASDVPCIPWISKEVPKEEKIDSNFVDGYILKALNKCRNPSRSPEGPYCYVMNDPYSSSVSKQYCSIRKCLSSECKMAGTANDYVGSLSTTRSNRTCAKWVADYELVETKVYAQDTLETTTQDLFQNPRRYMTQQELLLKMDPRRKPQLIKYLRQKDSINRTTFNETLYPEHSAKKASNYCRNPSRSIAGTWCYTTDPLVPQDLCDVRDCKMLEECIFLVHGHGIGRRLYIFPEYRSEGLHFSLKAWEPDQLDSITIVFTADDGFKSRYILKIGALDNEKILLYYQSENEAINLVKKKTLPHLLYFGKWSSFVIRVPRGNVLLYYEGSSNPIFEWKHPEPSKVFLPVYYYYNSEQKHAVGVAFDCNSRCQIEKTETNELTRILPFSIWNKNKVTNIHTLTLMIRAKGVVTIPLFLFPATPNYHSLSLSESGPWIFFQENNYPIVKIFHKQLMSNPLFTTNSWTNITIRWFYNIIELICNDTLVFHYEHSIPLLFYFFSLTVNNDGWAIWSANCIPADIDGSAIDGGWSEWGPWSCSASCDGGVGTRTRLCNSPEPNIRGEPCIGPSSMTGRCNLIKCGDLTEDSIMLIQRRIRRKHTSLIVKEYGTIVIQSDRDIIQLISNISIDPEIQWSHNGIFIKESDRIKIKEFNVVIKNALLIDSGVYTITLQRIDQSYLILKIVALAVIPSTESITIRETLPLSVICNCLILGYVYSDLKISWKINENIWKDYGITLPMAVNIDYIKAINKSHQGMWKCIVEQNDLNFKWITNIIVVKVIGSPNWRTYLMEDKLTSPIFGWMPSENFVAISALIIFLLLIGCIIIGSIFLIRLQESRKIKVQVRKTNNRNRYKQLPTKNNQEE</sequence>
<keyword evidence="2" id="KW-1015">Disulfide bond</keyword>
<dbReference type="PANTHER" id="PTHR24261:SF7">
    <property type="entry name" value="KRINGLE DOMAIN-CONTAINING PROTEIN"/>
    <property type="match status" value="1"/>
</dbReference>
<evidence type="ECO:0000313" key="7">
    <source>
        <dbReference type="RefSeq" id="XP_015186300.1"/>
    </source>
</evidence>
<dbReference type="Pfam" id="PF00051">
    <property type="entry name" value="Kringle"/>
    <property type="match status" value="2"/>
</dbReference>
<comment type="caution">
    <text evidence="3">Lacks conserved residue(s) required for the propagation of feature annotation.</text>
</comment>
<name>A0ABM1J1G3_POLDO</name>
<dbReference type="InterPro" id="IPR013783">
    <property type="entry name" value="Ig-like_fold"/>
</dbReference>
<gene>
    <name evidence="7" type="primary">LOC107071648</name>
</gene>
<dbReference type="Gene3D" id="2.40.20.10">
    <property type="entry name" value="Plasminogen Kringle 4"/>
    <property type="match status" value="2"/>
</dbReference>
<keyword evidence="4" id="KW-0812">Transmembrane</keyword>
<dbReference type="PROSITE" id="PS50070">
    <property type="entry name" value="KRINGLE_2"/>
    <property type="match status" value="2"/>
</dbReference>
<dbReference type="InterPro" id="IPR036179">
    <property type="entry name" value="Ig-like_dom_sf"/>
</dbReference>